<keyword evidence="8 10" id="KW-0472">Membrane</keyword>
<evidence type="ECO:0000256" key="10">
    <source>
        <dbReference type="SAM" id="Phobius"/>
    </source>
</evidence>
<evidence type="ECO:0000256" key="7">
    <source>
        <dbReference type="ARBA" id="ARBA00022989"/>
    </source>
</evidence>
<evidence type="ECO:0000256" key="9">
    <source>
        <dbReference type="RuleBase" id="RU003346"/>
    </source>
</evidence>
<protein>
    <submittedName>
        <fullName evidence="12">Sugar porter family MFS transporter</fullName>
    </submittedName>
</protein>
<dbReference type="GO" id="GO:0005886">
    <property type="term" value="C:plasma membrane"/>
    <property type="evidence" value="ECO:0007669"/>
    <property type="project" value="UniProtKB-SubCell"/>
</dbReference>
<evidence type="ECO:0000256" key="5">
    <source>
        <dbReference type="ARBA" id="ARBA00022597"/>
    </source>
</evidence>
<comment type="subcellular location">
    <subcellularLocation>
        <location evidence="1">Cell membrane</location>
        <topology evidence="1">Multi-pass membrane protein</topology>
    </subcellularLocation>
</comment>
<keyword evidence="13" id="KW-1185">Reference proteome</keyword>
<proteinExistence type="inferred from homology"/>
<feature type="transmembrane region" description="Helical" evidence="10">
    <location>
        <begin position="134"/>
        <end position="152"/>
    </location>
</feature>
<sequence>MRTNKYLYWITFIAVLSGLIFGLNMAGISGAVSFIQDYFVLSDVSLGAAVGSIMIGCLIGALAIGTLSDKYGRKPMMILAAILFIISSLGCSLAQSIELFIASRFVAGLGVGAVSVLAPTYISEIAPANIRGRLVANNQFAIVIGILLAYLIDFGLVDVVNGWRYMMAVPVVFGFIFLVLLLTSFPESPRWLAKEGRHAESVNILTRLVGKENAKTEFDNISSALRKTGNNNKVKFKELFKGKVAKVVLLGSLLAAFQQITGINAVISYAPTIFSQANVGSDQALLQSVLVGVVNLVATIVALWLVDRKGRKVLLLWGTVGMTISLMYMVYSFTFDTAGSFGVLISLLGYIAFFAASLAPVMWVVTSEIYPNRIRGLAMSFSTGISWVCTFLTVQFFPWLLNNLGGAYTFGFFGLFSLIAFIFILIYIPETKGKTLEQLEVDLALN</sequence>
<feature type="transmembrane region" description="Helical" evidence="10">
    <location>
        <begin position="164"/>
        <end position="185"/>
    </location>
</feature>
<feature type="transmembrane region" description="Helical" evidence="10">
    <location>
        <begin position="101"/>
        <end position="122"/>
    </location>
</feature>
<dbReference type="RefSeq" id="WP_301191857.1">
    <property type="nucleotide sequence ID" value="NZ_JAPDPJ010000049.1"/>
</dbReference>
<dbReference type="PROSITE" id="PS00217">
    <property type="entry name" value="SUGAR_TRANSPORT_2"/>
    <property type="match status" value="1"/>
</dbReference>
<dbReference type="Pfam" id="PF00083">
    <property type="entry name" value="Sugar_tr"/>
    <property type="match status" value="1"/>
</dbReference>
<evidence type="ECO:0000256" key="4">
    <source>
        <dbReference type="ARBA" id="ARBA00022475"/>
    </source>
</evidence>
<dbReference type="Proteomes" id="UP001209229">
    <property type="component" value="Unassembled WGS sequence"/>
</dbReference>
<accession>A0AAE3SGF9</accession>
<feature type="transmembrane region" description="Helical" evidence="10">
    <location>
        <begin position="377"/>
        <end position="401"/>
    </location>
</feature>
<dbReference type="PANTHER" id="PTHR48020:SF12">
    <property type="entry name" value="PROTON MYO-INOSITOL COTRANSPORTER"/>
    <property type="match status" value="1"/>
</dbReference>
<feature type="transmembrane region" description="Helical" evidence="10">
    <location>
        <begin position="313"/>
        <end position="331"/>
    </location>
</feature>
<keyword evidence="3 9" id="KW-0813">Transport</keyword>
<dbReference type="InterPro" id="IPR020846">
    <property type="entry name" value="MFS_dom"/>
</dbReference>
<keyword evidence="4" id="KW-1003">Cell membrane</keyword>
<comment type="caution">
    <text evidence="12">The sequence shown here is derived from an EMBL/GenBank/DDBJ whole genome shotgun (WGS) entry which is preliminary data.</text>
</comment>
<feature type="transmembrane region" description="Helical" evidence="10">
    <location>
        <begin position="247"/>
        <end position="272"/>
    </location>
</feature>
<comment type="similarity">
    <text evidence="2 9">Belongs to the major facilitator superfamily. Sugar transporter (TC 2.A.1.1) family.</text>
</comment>
<gene>
    <name evidence="12" type="ORF">OM075_17640</name>
</gene>
<dbReference type="PANTHER" id="PTHR48020">
    <property type="entry name" value="PROTON MYO-INOSITOL COTRANSPORTER"/>
    <property type="match status" value="1"/>
</dbReference>
<dbReference type="InterPro" id="IPR005828">
    <property type="entry name" value="MFS_sugar_transport-like"/>
</dbReference>
<dbReference type="AlphaFoldDB" id="A0AAE3SGF9"/>
<evidence type="ECO:0000256" key="2">
    <source>
        <dbReference type="ARBA" id="ARBA00010992"/>
    </source>
</evidence>
<dbReference type="PRINTS" id="PR00171">
    <property type="entry name" value="SUGRTRNSPORT"/>
</dbReference>
<dbReference type="InterPro" id="IPR003663">
    <property type="entry name" value="Sugar/inositol_transpt"/>
</dbReference>
<evidence type="ECO:0000259" key="11">
    <source>
        <dbReference type="PROSITE" id="PS50850"/>
    </source>
</evidence>
<dbReference type="FunFam" id="1.20.1250.20:FF:000218">
    <property type="entry name" value="facilitated trehalose transporter Tret1"/>
    <property type="match status" value="1"/>
</dbReference>
<evidence type="ECO:0000256" key="8">
    <source>
        <dbReference type="ARBA" id="ARBA00023136"/>
    </source>
</evidence>
<feature type="transmembrane region" description="Helical" evidence="10">
    <location>
        <begin position="284"/>
        <end position="306"/>
    </location>
</feature>
<keyword evidence="7 10" id="KW-1133">Transmembrane helix</keyword>
<evidence type="ECO:0000256" key="1">
    <source>
        <dbReference type="ARBA" id="ARBA00004651"/>
    </source>
</evidence>
<dbReference type="GO" id="GO:0022857">
    <property type="term" value="F:transmembrane transporter activity"/>
    <property type="evidence" value="ECO:0007669"/>
    <property type="project" value="InterPro"/>
</dbReference>
<dbReference type="InterPro" id="IPR036259">
    <property type="entry name" value="MFS_trans_sf"/>
</dbReference>
<evidence type="ECO:0000313" key="12">
    <source>
        <dbReference type="EMBL" id="MCW3788296.1"/>
    </source>
</evidence>
<dbReference type="SUPFAM" id="SSF103473">
    <property type="entry name" value="MFS general substrate transporter"/>
    <property type="match status" value="1"/>
</dbReference>
<reference evidence="12" key="1">
    <citation type="submission" date="2022-10" db="EMBL/GenBank/DDBJ databases">
        <authorList>
            <person name="Yu W.X."/>
        </authorList>
    </citation>
    <scope>NUCLEOTIDE SEQUENCE</scope>
    <source>
        <strain evidence="12">AAT</strain>
    </source>
</reference>
<dbReference type="Gene3D" id="1.20.1250.20">
    <property type="entry name" value="MFS general substrate transporter like domains"/>
    <property type="match status" value="1"/>
</dbReference>
<name>A0AAE3SGF9_9BACT</name>
<keyword evidence="6 10" id="KW-0812">Transmembrane</keyword>
<feature type="transmembrane region" description="Helical" evidence="10">
    <location>
        <begin position="44"/>
        <end position="64"/>
    </location>
</feature>
<organism evidence="12 13">
    <name type="scientific">Plebeiibacterium sediminum</name>
    <dbReference type="NCBI Taxonomy" id="2992112"/>
    <lineage>
        <taxon>Bacteria</taxon>
        <taxon>Pseudomonadati</taxon>
        <taxon>Bacteroidota</taxon>
        <taxon>Bacteroidia</taxon>
        <taxon>Marinilabiliales</taxon>
        <taxon>Marinilabiliaceae</taxon>
        <taxon>Plebeiibacterium</taxon>
    </lineage>
</organism>
<keyword evidence="5" id="KW-0762">Sugar transport</keyword>
<feature type="transmembrane region" description="Helical" evidence="10">
    <location>
        <begin position="76"/>
        <end position="95"/>
    </location>
</feature>
<dbReference type="PROSITE" id="PS50850">
    <property type="entry name" value="MFS"/>
    <property type="match status" value="1"/>
</dbReference>
<evidence type="ECO:0000313" key="13">
    <source>
        <dbReference type="Proteomes" id="UP001209229"/>
    </source>
</evidence>
<feature type="transmembrane region" description="Helical" evidence="10">
    <location>
        <begin position="343"/>
        <end position="365"/>
    </location>
</feature>
<evidence type="ECO:0000256" key="6">
    <source>
        <dbReference type="ARBA" id="ARBA00022692"/>
    </source>
</evidence>
<feature type="domain" description="Major facilitator superfamily (MFS) profile" evidence="11">
    <location>
        <begin position="10"/>
        <end position="432"/>
    </location>
</feature>
<evidence type="ECO:0000256" key="3">
    <source>
        <dbReference type="ARBA" id="ARBA00022448"/>
    </source>
</evidence>
<feature type="transmembrane region" description="Helical" evidence="10">
    <location>
        <begin position="7"/>
        <end position="32"/>
    </location>
</feature>
<dbReference type="NCBIfam" id="TIGR00879">
    <property type="entry name" value="SP"/>
    <property type="match status" value="1"/>
</dbReference>
<dbReference type="PROSITE" id="PS00216">
    <property type="entry name" value="SUGAR_TRANSPORT_1"/>
    <property type="match status" value="1"/>
</dbReference>
<feature type="transmembrane region" description="Helical" evidence="10">
    <location>
        <begin position="407"/>
        <end position="428"/>
    </location>
</feature>
<dbReference type="InterPro" id="IPR050814">
    <property type="entry name" value="Myo-inositol_Transporter"/>
</dbReference>
<dbReference type="EMBL" id="JAPDPJ010000049">
    <property type="protein sequence ID" value="MCW3788296.1"/>
    <property type="molecule type" value="Genomic_DNA"/>
</dbReference>
<dbReference type="InterPro" id="IPR005829">
    <property type="entry name" value="Sugar_transporter_CS"/>
</dbReference>